<feature type="transmembrane region" description="Helical" evidence="2">
    <location>
        <begin position="37"/>
        <end position="55"/>
    </location>
</feature>
<feature type="compositionally biased region" description="Polar residues" evidence="1">
    <location>
        <begin position="66"/>
        <end position="86"/>
    </location>
</feature>
<evidence type="ECO:0000313" key="4">
    <source>
        <dbReference type="EMBL" id="KKP30927.1"/>
    </source>
</evidence>
<evidence type="ECO:0000256" key="2">
    <source>
        <dbReference type="SAM" id="Phobius"/>
    </source>
</evidence>
<keyword evidence="2" id="KW-0812">Transmembrane</keyword>
<keyword evidence="2" id="KW-0472">Membrane</keyword>
<protein>
    <submittedName>
        <fullName evidence="4">Cell envelope-like protein function transcriptional attenuator common domain protein</fullName>
    </submittedName>
</protein>
<proteinExistence type="predicted"/>
<dbReference type="Gene3D" id="3.30.70.2390">
    <property type="match status" value="1"/>
</dbReference>
<feature type="domain" description="LytR/CpsA/Psr regulator C-terminal" evidence="3">
    <location>
        <begin position="93"/>
        <end position="177"/>
    </location>
</feature>
<sequence>MEETQNQTEVNEVNQVTPPQPTSYTVEPQSKGGKSKWLLIFIGLLILGGAGIFFFTRSSNKEEATPTPSFEVTNEETSTPLPTNTPAPVKKSEISIEIQNGTGITGEAAYLQEKLKVLGYSDIKVGNASSTDNTETTVTFLKTTPQTVQDEIKKELEKIYKTVNVKTSSTQTVDILIVTGLRGTQTSKPSTTATPKASGTASPKPSATASPSSSPTTNP</sequence>
<gene>
    <name evidence="4" type="ORF">UR21_C0020G0022</name>
</gene>
<evidence type="ECO:0000256" key="1">
    <source>
        <dbReference type="SAM" id="MobiDB-lite"/>
    </source>
</evidence>
<name>A0A0G0BIQ7_9BACT</name>
<dbReference type="InterPro" id="IPR027381">
    <property type="entry name" value="LytR/CpsA/Psr_C"/>
</dbReference>
<dbReference type="EMBL" id="LBOI01000020">
    <property type="protein sequence ID" value="KKP30927.1"/>
    <property type="molecule type" value="Genomic_DNA"/>
</dbReference>
<dbReference type="Pfam" id="PF13399">
    <property type="entry name" value="LytR_C"/>
    <property type="match status" value="1"/>
</dbReference>
<accession>A0A0G0BIQ7</accession>
<reference evidence="4 5" key="1">
    <citation type="journal article" date="2015" name="Nature">
        <title>rRNA introns, odd ribosomes, and small enigmatic genomes across a large radiation of phyla.</title>
        <authorList>
            <person name="Brown C.T."/>
            <person name="Hug L.A."/>
            <person name="Thomas B.C."/>
            <person name="Sharon I."/>
            <person name="Castelle C.J."/>
            <person name="Singh A."/>
            <person name="Wilkins M.J."/>
            <person name="Williams K.H."/>
            <person name="Banfield J.F."/>
        </authorList>
    </citation>
    <scope>NUCLEOTIDE SEQUENCE [LARGE SCALE GENOMIC DNA]</scope>
</reference>
<feature type="compositionally biased region" description="Polar residues" evidence="1">
    <location>
        <begin position="182"/>
        <end position="194"/>
    </location>
</feature>
<feature type="region of interest" description="Disordered" evidence="1">
    <location>
        <begin position="1"/>
        <end position="30"/>
    </location>
</feature>
<feature type="compositionally biased region" description="Polar residues" evidence="1">
    <location>
        <begin position="1"/>
        <end position="28"/>
    </location>
</feature>
<organism evidence="4 5">
    <name type="scientific">Candidatus Woesebacteria bacterium GW2011_GWC2_31_9</name>
    <dbReference type="NCBI Taxonomy" id="1618586"/>
    <lineage>
        <taxon>Bacteria</taxon>
        <taxon>Candidatus Woeseibacteriota</taxon>
    </lineage>
</organism>
<evidence type="ECO:0000313" key="5">
    <source>
        <dbReference type="Proteomes" id="UP000034803"/>
    </source>
</evidence>
<feature type="region of interest" description="Disordered" evidence="1">
    <location>
        <begin position="180"/>
        <end position="219"/>
    </location>
</feature>
<feature type="region of interest" description="Disordered" evidence="1">
    <location>
        <begin position="62"/>
        <end position="90"/>
    </location>
</feature>
<dbReference type="Proteomes" id="UP000034803">
    <property type="component" value="Unassembled WGS sequence"/>
</dbReference>
<feature type="compositionally biased region" description="Low complexity" evidence="1">
    <location>
        <begin position="195"/>
        <end position="219"/>
    </location>
</feature>
<comment type="caution">
    <text evidence="4">The sequence shown here is derived from an EMBL/GenBank/DDBJ whole genome shotgun (WGS) entry which is preliminary data.</text>
</comment>
<evidence type="ECO:0000259" key="3">
    <source>
        <dbReference type="Pfam" id="PF13399"/>
    </source>
</evidence>
<dbReference type="AlphaFoldDB" id="A0A0G0BIQ7"/>
<keyword evidence="2" id="KW-1133">Transmembrane helix</keyword>